<feature type="transmembrane region" description="Helical" evidence="7">
    <location>
        <begin position="98"/>
        <end position="121"/>
    </location>
</feature>
<dbReference type="InterPro" id="IPR035906">
    <property type="entry name" value="MetI-like_sf"/>
</dbReference>
<organism evidence="9 10">
    <name type="scientific">Ramlibacter alkalitolerans</name>
    <dbReference type="NCBI Taxonomy" id="2039631"/>
    <lineage>
        <taxon>Bacteria</taxon>
        <taxon>Pseudomonadati</taxon>
        <taxon>Pseudomonadota</taxon>
        <taxon>Betaproteobacteria</taxon>
        <taxon>Burkholderiales</taxon>
        <taxon>Comamonadaceae</taxon>
        <taxon>Ramlibacter</taxon>
    </lineage>
</organism>
<accession>A0ABS1JL68</accession>
<dbReference type="Pfam" id="PF19300">
    <property type="entry name" value="BPD_transp_1_N"/>
    <property type="match status" value="1"/>
</dbReference>
<comment type="caution">
    <text evidence="9">The sequence shown here is derived from an EMBL/GenBank/DDBJ whole genome shotgun (WGS) entry which is preliminary data.</text>
</comment>
<keyword evidence="6 7" id="KW-0472">Membrane</keyword>
<dbReference type="PANTHER" id="PTHR43163:SF2">
    <property type="entry name" value="ABC TRANSPORTER PERMEASE PROTEIN"/>
    <property type="match status" value="1"/>
</dbReference>
<comment type="subcellular location">
    <subcellularLocation>
        <location evidence="1 7">Cell membrane</location>
        <topology evidence="1 7">Multi-pass membrane protein</topology>
    </subcellularLocation>
</comment>
<dbReference type="SUPFAM" id="SSF161098">
    <property type="entry name" value="MetI-like"/>
    <property type="match status" value="1"/>
</dbReference>
<dbReference type="EMBL" id="JAEQND010000003">
    <property type="protein sequence ID" value="MBL0424931.1"/>
    <property type="molecule type" value="Genomic_DNA"/>
</dbReference>
<evidence type="ECO:0000313" key="9">
    <source>
        <dbReference type="EMBL" id="MBL0424931.1"/>
    </source>
</evidence>
<dbReference type="PANTHER" id="PTHR43163">
    <property type="entry name" value="DIPEPTIDE TRANSPORT SYSTEM PERMEASE PROTEIN DPPB-RELATED"/>
    <property type="match status" value="1"/>
</dbReference>
<dbReference type="PROSITE" id="PS50928">
    <property type="entry name" value="ABC_TM1"/>
    <property type="match status" value="1"/>
</dbReference>
<feature type="domain" description="ABC transmembrane type-1" evidence="8">
    <location>
        <begin position="94"/>
        <end position="307"/>
    </location>
</feature>
<keyword evidence="3" id="KW-1003">Cell membrane</keyword>
<gene>
    <name evidence="9" type="ORF">JI746_07415</name>
</gene>
<feature type="transmembrane region" description="Helical" evidence="7">
    <location>
        <begin position="242"/>
        <end position="270"/>
    </location>
</feature>
<dbReference type="InterPro" id="IPR000515">
    <property type="entry name" value="MetI-like"/>
</dbReference>
<evidence type="ECO:0000256" key="6">
    <source>
        <dbReference type="ARBA" id="ARBA00023136"/>
    </source>
</evidence>
<dbReference type="CDD" id="cd06261">
    <property type="entry name" value="TM_PBP2"/>
    <property type="match status" value="1"/>
</dbReference>
<dbReference type="InterPro" id="IPR045621">
    <property type="entry name" value="BPD_transp_1_N"/>
</dbReference>
<name>A0ABS1JL68_9BURK</name>
<comment type="similarity">
    <text evidence="7">Belongs to the binding-protein-dependent transport system permease family.</text>
</comment>
<evidence type="ECO:0000256" key="2">
    <source>
        <dbReference type="ARBA" id="ARBA00022448"/>
    </source>
</evidence>
<reference evidence="9 10" key="1">
    <citation type="journal article" date="2017" name="Int. J. Syst. Evol. Microbiol.">
        <title>Ramlibacter alkalitolerans sp. nov., alkali-tolerant bacterium isolated from soil of ginseng.</title>
        <authorList>
            <person name="Lee D.H."/>
            <person name="Cha C.J."/>
        </authorList>
    </citation>
    <scope>NUCLEOTIDE SEQUENCE [LARGE SCALE GENOMIC DNA]</scope>
    <source>
        <strain evidence="9 10">KACC 19305</strain>
    </source>
</reference>
<feature type="transmembrane region" description="Helical" evidence="7">
    <location>
        <begin position="12"/>
        <end position="31"/>
    </location>
</feature>
<evidence type="ECO:0000256" key="7">
    <source>
        <dbReference type="RuleBase" id="RU363032"/>
    </source>
</evidence>
<dbReference type="Proteomes" id="UP000622707">
    <property type="component" value="Unassembled WGS sequence"/>
</dbReference>
<proteinExistence type="inferred from homology"/>
<evidence type="ECO:0000256" key="3">
    <source>
        <dbReference type="ARBA" id="ARBA00022475"/>
    </source>
</evidence>
<protein>
    <submittedName>
        <fullName evidence="9">ABC transporter permease</fullName>
    </submittedName>
</protein>
<evidence type="ECO:0000256" key="5">
    <source>
        <dbReference type="ARBA" id="ARBA00022989"/>
    </source>
</evidence>
<feature type="transmembrane region" description="Helical" evidence="7">
    <location>
        <begin position="290"/>
        <end position="314"/>
    </location>
</feature>
<feature type="transmembrane region" description="Helical" evidence="7">
    <location>
        <begin position="141"/>
        <end position="160"/>
    </location>
</feature>
<sequence length="325" mass="35588">MLAYIIRRLLQAVLVMAVMSALVFVGLYVVGDPVSMMASPDATELDREAIRQNFGLDKPLWQQYAIFMSHALQLDFGKSFLTGQSAMGLILERMPATLELACVAMLLAAIVGIPLGIWAGLKPQALSTRGIMTGSVLGFSLPNFWVGLMLIMVFAVYLGWVPASGRGKTVLVGPLDLSVLTLDGWKRLILPALTIATAKAALIIRVTRAATREALPTDYIKFARAKGLAWSRILRVHLLKNIMIPIVTVFGLEFGQVVAFAVVTETVFAWPGMGKLLLDSIITLDRPVVVAYLILIVFFLVMLNLVTDIFYSVLDPRVRLQEAKA</sequence>
<keyword evidence="2 7" id="KW-0813">Transport</keyword>
<evidence type="ECO:0000259" key="8">
    <source>
        <dbReference type="PROSITE" id="PS50928"/>
    </source>
</evidence>
<keyword evidence="5 7" id="KW-1133">Transmembrane helix</keyword>
<keyword evidence="4 7" id="KW-0812">Transmembrane</keyword>
<keyword evidence="10" id="KW-1185">Reference proteome</keyword>
<evidence type="ECO:0000256" key="4">
    <source>
        <dbReference type="ARBA" id="ARBA00022692"/>
    </source>
</evidence>
<evidence type="ECO:0000313" key="10">
    <source>
        <dbReference type="Proteomes" id="UP000622707"/>
    </source>
</evidence>
<evidence type="ECO:0000256" key="1">
    <source>
        <dbReference type="ARBA" id="ARBA00004651"/>
    </source>
</evidence>
<dbReference type="Gene3D" id="1.10.3720.10">
    <property type="entry name" value="MetI-like"/>
    <property type="match status" value="1"/>
</dbReference>
<dbReference type="RefSeq" id="WP_201688156.1">
    <property type="nucleotide sequence ID" value="NZ_JAEQND010000003.1"/>
</dbReference>
<dbReference type="Pfam" id="PF00528">
    <property type="entry name" value="BPD_transp_1"/>
    <property type="match status" value="1"/>
</dbReference>